<protein>
    <submittedName>
        <fullName evidence="1">Uncharacterized protein</fullName>
    </submittedName>
</protein>
<reference evidence="1" key="1">
    <citation type="journal article" date="2021" name="Proc. Natl. Acad. Sci. U.S.A.">
        <title>A Catalog of Tens of Thousands of Viruses from Human Metagenomes Reveals Hidden Associations with Chronic Diseases.</title>
        <authorList>
            <person name="Tisza M.J."/>
            <person name="Buck C.B."/>
        </authorList>
    </citation>
    <scope>NUCLEOTIDE SEQUENCE</scope>
    <source>
        <strain evidence="1">CtTBR23</strain>
    </source>
</reference>
<proteinExistence type="predicted"/>
<evidence type="ECO:0000313" key="1">
    <source>
        <dbReference type="EMBL" id="DAE00147.1"/>
    </source>
</evidence>
<dbReference type="EMBL" id="BK015299">
    <property type="protein sequence ID" value="DAE00147.1"/>
    <property type="molecule type" value="Genomic_DNA"/>
</dbReference>
<name>A0A8S5P120_9CAUD</name>
<accession>A0A8S5P120</accession>
<sequence>MPCETLFLHSVHCHQSPYDTRSTYPYSLISCHSISLSRISTLLH</sequence>
<organism evidence="1">
    <name type="scientific">Siphoviridae sp. ctTBR23</name>
    <dbReference type="NCBI Taxonomy" id="2825515"/>
    <lineage>
        <taxon>Viruses</taxon>
        <taxon>Duplodnaviria</taxon>
        <taxon>Heunggongvirae</taxon>
        <taxon>Uroviricota</taxon>
        <taxon>Caudoviricetes</taxon>
    </lineage>
</organism>